<evidence type="ECO:0000256" key="3">
    <source>
        <dbReference type="RuleBase" id="RU363013"/>
    </source>
</evidence>
<dbReference type="PROSITE" id="PS51440">
    <property type="entry name" value="TIM_2"/>
    <property type="match status" value="1"/>
</dbReference>
<sequence>MQDSRKLIVANWKMEPQTRLEAVALMRKIAKKARALEHARAVVCPPAVFLSVWKKAAGAPSCALGAQDVFWEDRGAHTGEISPFMLTDAGATYVLVGHSERRARGDTDDMIEKKLRAVLAHGLTVILCVGEKVRDEEGGYLRVVEGELRSALQKVGKDALSHVVIAYEPVWAVGQGAHRADTPGEFFEMSIFIKKIVGKMFGTNVAHAVRVLYGGSVDEKNAGGFLKEGNADGLLVGRASLDAKKFSAILDVAEKA</sequence>
<dbReference type="GO" id="GO:0005829">
    <property type="term" value="C:cytosol"/>
    <property type="evidence" value="ECO:0007669"/>
    <property type="project" value="TreeGrafter"/>
</dbReference>
<accession>A0A1G2DE11</accession>
<dbReference type="UniPathway" id="UPA00138"/>
<keyword evidence="2 3" id="KW-0413">Isomerase</keyword>
<evidence type="ECO:0000256" key="1">
    <source>
        <dbReference type="ARBA" id="ARBA00007422"/>
    </source>
</evidence>
<keyword evidence="3" id="KW-0324">Glycolysis</keyword>
<dbReference type="GO" id="GO:0006096">
    <property type="term" value="P:glycolytic process"/>
    <property type="evidence" value="ECO:0007669"/>
    <property type="project" value="UniProtKB-UniRule"/>
</dbReference>
<dbReference type="EC" id="5.3.1.1" evidence="3"/>
<dbReference type="InterPro" id="IPR000652">
    <property type="entry name" value="Triosephosphate_isomerase"/>
</dbReference>
<evidence type="ECO:0000313" key="5">
    <source>
        <dbReference type="Proteomes" id="UP000178099"/>
    </source>
</evidence>
<dbReference type="Proteomes" id="UP000178099">
    <property type="component" value="Unassembled WGS sequence"/>
</dbReference>
<dbReference type="EMBL" id="MHLN01000026">
    <property type="protein sequence ID" value="OGZ11090.1"/>
    <property type="molecule type" value="Genomic_DNA"/>
</dbReference>
<keyword evidence="3" id="KW-0963">Cytoplasm</keyword>
<dbReference type="PANTHER" id="PTHR21139">
    <property type="entry name" value="TRIOSEPHOSPHATE ISOMERASE"/>
    <property type="match status" value="1"/>
</dbReference>
<comment type="similarity">
    <text evidence="1 3">Belongs to the triosephosphate isomerase family.</text>
</comment>
<evidence type="ECO:0000256" key="2">
    <source>
        <dbReference type="ARBA" id="ARBA00023235"/>
    </source>
</evidence>
<proteinExistence type="inferred from homology"/>
<dbReference type="InterPro" id="IPR035990">
    <property type="entry name" value="TIM_sf"/>
</dbReference>
<dbReference type="GO" id="GO:0004807">
    <property type="term" value="F:triose-phosphate isomerase activity"/>
    <property type="evidence" value="ECO:0007669"/>
    <property type="project" value="UniProtKB-UniRule"/>
</dbReference>
<evidence type="ECO:0000313" key="4">
    <source>
        <dbReference type="EMBL" id="OGZ11090.1"/>
    </source>
</evidence>
<dbReference type="GO" id="GO:0019563">
    <property type="term" value="P:glycerol catabolic process"/>
    <property type="evidence" value="ECO:0007669"/>
    <property type="project" value="TreeGrafter"/>
</dbReference>
<comment type="subcellular location">
    <subcellularLocation>
        <location evidence="3">Cytoplasm</location>
    </subcellularLocation>
</comment>
<dbReference type="NCBIfam" id="TIGR00419">
    <property type="entry name" value="tim"/>
    <property type="match status" value="1"/>
</dbReference>
<reference evidence="4 5" key="1">
    <citation type="journal article" date="2016" name="Nat. Commun.">
        <title>Thousands of microbial genomes shed light on interconnected biogeochemical processes in an aquifer system.</title>
        <authorList>
            <person name="Anantharaman K."/>
            <person name="Brown C.T."/>
            <person name="Hug L.A."/>
            <person name="Sharon I."/>
            <person name="Castelle C.J."/>
            <person name="Probst A.J."/>
            <person name="Thomas B.C."/>
            <person name="Singh A."/>
            <person name="Wilkins M.J."/>
            <person name="Karaoz U."/>
            <person name="Brodie E.L."/>
            <person name="Williams K.H."/>
            <person name="Hubbard S.S."/>
            <person name="Banfield J.F."/>
        </authorList>
    </citation>
    <scope>NUCLEOTIDE SEQUENCE [LARGE SCALE GENOMIC DNA]</scope>
</reference>
<keyword evidence="3" id="KW-0312">Gluconeogenesis</keyword>
<name>A0A1G2DE11_9BACT</name>
<comment type="pathway">
    <text evidence="3">Carbohydrate degradation; glycolysis; D-glyceraldehyde 3-phosphate from glycerone phosphate: step 1/1.</text>
</comment>
<dbReference type="Gene3D" id="3.20.20.70">
    <property type="entry name" value="Aldolase class I"/>
    <property type="match status" value="1"/>
</dbReference>
<dbReference type="PANTHER" id="PTHR21139:SF42">
    <property type="entry name" value="TRIOSEPHOSPHATE ISOMERASE"/>
    <property type="match status" value="1"/>
</dbReference>
<comment type="pathway">
    <text evidence="3">Carbohydrate biosynthesis; gluconeogenesis.</text>
</comment>
<organism evidence="4 5">
    <name type="scientific">Candidatus Lloydbacteria bacterium RIFCSPHIGHO2_02_FULL_51_22</name>
    <dbReference type="NCBI Taxonomy" id="1798663"/>
    <lineage>
        <taxon>Bacteria</taxon>
        <taxon>Candidatus Lloydiibacteriota</taxon>
    </lineage>
</organism>
<comment type="caution">
    <text evidence="4">The sequence shown here is derived from an EMBL/GenBank/DDBJ whole genome shotgun (WGS) entry which is preliminary data.</text>
</comment>
<dbReference type="AlphaFoldDB" id="A0A1G2DE11"/>
<dbReference type="SUPFAM" id="SSF51351">
    <property type="entry name" value="Triosephosphate isomerase (TIM)"/>
    <property type="match status" value="1"/>
</dbReference>
<gene>
    <name evidence="4" type="ORF">A3D67_01095</name>
</gene>
<dbReference type="InterPro" id="IPR013785">
    <property type="entry name" value="Aldolase_TIM"/>
</dbReference>
<comment type="subunit">
    <text evidence="3">Homodimer.</text>
</comment>
<dbReference type="UniPathway" id="UPA00109">
    <property type="reaction ID" value="UER00189"/>
</dbReference>
<dbReference type="GO" id="GO:0006094">
    <property type="term" value="P:gluconeogenesis"/>
    <property type="evidence" value="ECO:0007669"/>
    <property type="project" value="UniProtKB-UniPathway"/>
</dbReference>
<protein>
    <recommendedName>
        <fullName evidence="3">Triosephosphate isomerase</fullName>
        <ecNumber evidence="3">5.3.1.1</ecNumber>
    </recommendedName>
</protein>
<dbReference type="GO" id="GO:0046166">
    <property type="term" value="P:glyceraldehyde-3-phosphate biosynthetic process"/>
    <property type="evidence" value="ECO:0007669"/>
    <property type="project" value="TreeGrafter"/>
</dbReference>
<comment type="catalytic activity">
    <reaction evidence="3">
        <text>D-glyceraldehyde 3-phosphate = dihydroxyacetone phosphate</text>
        <dbReference type="Rhea" id="RHEA:18585"/>
        <dbReference type="ChEBI" id="CHEBI:57642"/>
        <dbReference type="ChEBI" id="CHEBI:59776"/>
        <dbReference type="EC" id="5.3.1.1"/>
    </reaction>
</comment>
<dbReference type="CDD" id="cd00311">
    <property type="entry name" value="TIM"/>
    <property type="match status" value="1"/>
</dbReference>
<dbReference type="Pfam" id="PF00121">
    <property type="entry name" value="TIM"/>
    <property type="match status" value="1"/>
</dbReference>